<evidence type="ECO:0000313" key="1">
    <source>
        <dbReference type="EMBL" id="JAG21487.1"/>
    </source>
</evidence>
<gene>
    <name evidence="1" type="primary">apgM_2</name>
    <name evidence="1" type="ORF">CM83_102510</name>
</gene>
<dbReference type="EMBL" id="GBHO01022117">
    <property type="protein sequence ID" value="JAG21487.1"/>
    <property type="molecule type" value="Transcribed_RNA"/>
</dbReference>
<dbReference type="InterPro" id="IPR036397">
    <property type="entry name" value="RNaseH_sf"/>
</dbReference>
<name>A0A0A9XL86_LYGHE</name>
<dbReference type="PANTHER" id="PTHR47331">
    <property type="entry name" value="PHD-TYPE DOMAIN-CONTAINING PROTEIN"/>
    <property type="match status" value="1"/>
</dbReference>
<protein>
    <submittedName>
        <fullName evidence="1">Putative 2,3-bisphosphoglycerate-independent phosphoglycerate mutase</fullName>
    </submittedName>
</protein>
<sequence>ILQQIDQPFSSSGFFHTKFGYVLGGKLKGEAPHQVCFLTTTKLKSITDSVKPLKDENTTCEEISKATFTRDLSFGQFIVNLPFRIQPENLGPSFKFALMRFLNLEPTLVKNPALKIRKEIRQKLTSTLSRNYNKKYLHVEPQDHQRELKALFYEAKCNEAIQGWAATEEVEWFFIPPGSANFGGLLEASLKAAKKHLARVVGSTLLNFEELSTVCCQIEAILNSRQMTYISADPNEFTALAPSHFMVGVQLALPEEPDFTSRSMNRL</sequence>
<feature type="non-terminal residue" evidence="1">
    <location>
        <position position="267"/>
    </location>
</feature>
<dbReference type="AlphaFoldDB" id="A0A0A9XL86"/>
<proteinExistence type="predicted"/>
<reference evidence="1" key="1">
    <citation type="journal article" date="2014" name="PLoS ONE">
        <title>Transcriptome-Based Identification of ABC Transporters in the Western Tarnished Plant Bug Lygus hesperus.</title>
        <authorList>
            <person name="Hull J.J."/>
            <person name="Chaney K."/>
            <person name="Geib S.M."/>
            <person name="Fabrick J.A."/>
            <person name="Brent C.S."/>
            <person name="Walsh D."/>
            <person name="Lavine L.C."/>
        </authorList>
    </citation>
    <scope>NUCLEOTIDE SEQUENCE</scope>
</reference>
<feature type="non-terminal residue" evidence="1">
    <location>
        <position position="1"/>
    </location>
</feature>
<reference evidence="1" key="2">
    <citation type="submission" date="2014-07" db="EMBL/GenBank/DDBJ databases">
        <authorList>
            <person name="Hull J."/>
        </authorList>
    </citation>
    <scope>NUCLEOTIDE SEQUENCE</scope>
</reference>
<dbReference type="GO" id="GO:0003676">
    <property type="term" value="F:nucleic acid binding"/>
    <property type="evidence" value="ECO:0007669"/>
    <property type="project" value="InterPro"/>
</dbReference>
<organism evidence="1">
    <name type="scientific">Lygus hesperus</name>
    <name type="common">Western plant bug</name>
    <dbReference type="NCBI Taxonomy" id="30085"/>
    <lineage>
        <taxon>Eukaryota</taxon>
        <taxon>Metazoa</taxon>
        <taxon>Ecdysozoa</taxon>
        <taxon>Arthropoda</taxon>
        <taxon>Hexapoda</taxon>
        <taxon>Insecta</taxon>
        <taxon>Pterygota</taxon>
        <taxon>Neoptera</taxon>
        <taxon>Paraneoptera</taxon>
        <taxon>Hemiptera</taxon>
        <taxon>Heteroptera</taxon>
        <taxon>Panheteroptera</taxon>
        <taxon>Cimicomorpha</taxon>
        <taxon>Miridae</taxon>
        <taxon>Mirini</taxon>
        <taxon>Lygus</taxon>
    </lineage>
</organism>
<dbReference type="Gene3D" id="3.30.420.10">
    <property type="entry name" value="Ribonuclease H-like superfamily/Ribonuclease H"/>
    <property type="match status" value="1"/>
</dbReference>
<accession>A0A0A9XL86</accession>